<protein>
    <recommendedName>
        <fullName evidence="3">Transcriptional regulator</fullName>
    </recommendedName>
</protein>
<dbReference type="InterPro" id="IPR027434">
    <property type="entry name" value="Homing_endonucl"/>
</dbReference>
<name>A0A8J3Q874_9ACTN</name>
<proteinExistence type="predicted"/>
<reference evidence="1" key="1">
    <citation type="submission" date="2021-01" db="EMBL/GenBank/DDBJ databases">
        <title>Whole genome shotgun sequence of Rhizocola hellebori NBRC 109834.</title>
        <authorList>
            <person name="Komaki H."/>
            <person name="Tamura T."/>
        </authorList>
    </citation>
    <scope>NUCLEOTIDE SEQUENCE</scope>
    <source>
        <strain evidence="1">NBRC 109834</strain>
    </source>
</reference>
<gene>
    <name evidence="1" type="ORF">Rhe02_30840</name>
</gene>
<dbReference type="RefSeq" id="WP_203908889.1">
    <property type="nucleotide sequence ID" value="NZ_BONY01000016.1"/>
</dbReference>
<dbReference type="Proteomes" id="UP000612899">
    <property type="component" value="Unassembled WGS sequence"/>
</dbReference>
<dbReference type="Gene3D" id="3.10.28.10">
    <property type="entry name" value="Homing endonucleases"/>
    <property type="match status" value="1"/>
</dbReference>
<accession>A0A8J3Q874</accession>
<dbReference type="AlphaFoldDB" id="A0A8J3Q874"/>
<organism evidence="1 2">
    <name type="scientific">Rhizocola hellebori</name>
    <dbReference type="NCBI Taxonomy" id="1392758"/>
    <lineage>
        <taxon>Bacteria</taxon>
        <taxon>Bacillati</taxon>
        <taxon>Actinomycetota</taxon>
        <taxon>Actinomycetes</taxon>
        <taxon>Micromonosporales</taxon>
        <taxon>Micromonosporaceae</taxon>
        <taxon>Rhizocola</taxon>
    </lineage>
</organism>
<evidence type="ECO:0000313" key="1">
    <source>
        <dbReference type="EMBL" id="GIH05017.1"/>
    </source>
</evidence>
<comment type="caution">
    <text evidence="1">The sequence shown here is derived from an EMBL/GenBank/DDBJ whole genome shotgun (WGS) entry which is preliminary data.</text>
</comment>
<evidence type="ECO:0008006" key="3">
    <source>
        <dbReference type="Google" id="ProtNLM"/>
    </source>
</evidence>
<evidence type="ECO:0000313" key="2">
    <source>
        <dbReference type="Proteomes" id="UP000612899"/>
    </source>
</evidence>
<dbReference type="EMBL" id="BONY01000016">
    <property type="protein sequence ID" value="GIH05017.1"/>
    <property type="molecule type" value="Genomic_DNA"/>
</dbReference>
<keyword evidence="2" id="KW-1185">Reference proteome</keyword>
<sequence>MYPIVLRAQARELHGQGMALRAVARKLSVPYHCIRYWCSITRTPDSFHDYRGECPRCADPPRHPADAQRYAYLLGQYLGDGYLALSPRVPVLRIACANAYPGIMDECEEAMRSLVAKSVQRVSRDGCTYVQAVSKHWPCLFPQAGPGRKHSRTIVLEQWQRQIAEAHAGRLVRGLFHSDGTRVVNRVTVKGQVYRYPRYFFYNESSEILGICGDALDRLGVAWRRNRRNSLSVAKREAVSTLDGWVGAKR</sequence>